<name>A0A8X8DL36_POPTO</name>
<evidence type="ECO:0000256" key="4">
    <source>
        <dbReference type="ARBA" id="ARBA00022729"/>
    </source>
</evidence>
<feature type="compositionally biased region" description="Low complexity" evidence="12">
    <location>
        <begin position="279"/>
        <end position="296"/>
    </location>
</feature>
<evidence type="ECO:0000256" key="7">
    <source>
        <dbReference type="ARBA" id="ARBA00022840"/>
    </source>
</evidence>
<evidence type="ECO:0000256" key="2">
    <source>
        <dbReference type="ARBA" id="ARBA00022527"/>
    </source>
</evidence>
<evidence type="ECO:0000256" key="12">
    <source>
        <dbReference type="SAM" id="MobiDB-lite"/>
    </source>
</evidence>
<dbReference type="SMART" id="SM00220">
    <property type="entry name" value="S_TKc"/>
    <property type="match status" value="1"/>
</dbReference>
<evidence type="ECO:0000256" key="9">
    <source>
        <dbReference type="ARBA" id="ARBA00023180"/>
    </source>
</evidence>
<dbReference type="PANTHER" id="PTHR27002:SF616">
    <property type="entry name" value="RECEPTOR-LIKE SERINE_THREONINE-PROTEIN KINASE"/>
    <property type="match status" value="1"/>
</dbReference>
<evidence type="ECO:0000256" key="1">
    <source>
        <dbReference type="ARBA" id="ARBA00012513"/>
    </source>
</evidence>
<proteinExistence type="predicted"/>
<dbReference type="Pfam" id="PF11883">
    <property type="entry name" value="DUF3403"/>
    <property type="match status" value="1"/>
</dbReference>
<dbReference type="AlphaFoldDB" id="A0A8X8DL36"/>
<keyword evidence="16" id="KW-1185">Reference proteome</keyword>
<dbReference type="EC" id="2.7.11.1" evidence="1"/>
<comment type="caution">
    <text evidence="15">The sequence shown here is derived from an EMBL/GenBank/DDBJ whole genome shotgun (WGS) entry which is preliminary data.</text>
</comment>
<keyword evidence="2" id="KW-0723">Serine/threonine-protein kinase</keyword>
<dbReference type="InterPro" id="IPR021820">
    <property type="entry name" value="S-locus_recpt_kinase_C"/>
</dbReference>
<keyword evidence="6" id="KW-0418">Kinase</keyword>
<dbReference type="GO" id="GO:0005886">
    <property type="term" value="C:plasma membrane"/>
    <property type="evidence" value="ECO:0007669"/>
    <property type="project" value="TreeGrafter"/>
</dbReference>
<evidence type="ECO:0000256" key="11">
    <source>
        <dbReference type="ARBA" id="ARBA00048679"/>
    </source>
</evidence>
<sequence>MLKCYSSTTPKAALFRSRGCRSQLTGNSGPDEAKAEPAVKIAVIVSTVIAMVSLSGLLVFCYCICKRKEKCRDQTKSKLLDWSQRFNIICGIARGLLYLHQDSRLRIIHRDLKSSNVLLDKDMNPKISDFGLARTFGGDQTEGNTNRVVGTYGYMAPEYATDGLFSVKSDVFSYGIMLLEIVTGKKSRGFYHPDKTLSLIGYAWRLWKEGKTLELVDGLAEESWNLSEVMKCIHISLLCVQQYPEDRPSMASVVLMLGGERTLPKPKEPGFFKDRGPVEASSSSSKVESSSTNEISTSVLEPR</sequence>
<gene>
    <name evidence="15" type="ORF">POTOM_003146</name>
</gene>
<evidence type="ECO:0000256" key="13">
    <source>
        <dbReference type="SAM" id="Phobius"/>
    </source>
</evidence>
<dbReference type="PROSITE" id="PS00108">
    <property type="entry name" value="PROTEIN_KINASE_ST"/>
    <property type="match status" value="1"/>
</dbReference>
<evidence type="ECO:0000313" key="16">
    <source>
        <dbReference type="Proteomes" id="UP000886885"/>
    </source>
</evidence>
<evidence type="ECO:0000259" key="14">
    <source>
        <dbReference type="PROSITE" id="PS50011"/>
    </source>
</evidence>
<feature type="region of interest" description="Disordered" evidence="12">
    <location>
        <begin position="262"/>
        <end position="303"/>
    </location>
</feature>
<keyword evidence="7" id="KW-0067">ATP-binding</keyword>
<keyword evidence="9" id="KW-0325">Glycoprotein</keyword>
<comment type="catalytic activity">
    <reaction evidence="10">
        <text>L-threonyl-[protein] + ATP = O-phospho-L-threonyl-[protein] + ADP + H(+)</text>
        <dbReference type="Rhea" id="RHEA:46608"/>
        <dbReference type="Rhea" id="RHEA-COMP:11060"/>
        <dbReference type="Rhea" id="RHEA-COMP:11605"/>
        <dbReference type="ChEBI" id="CHEBI:15378"/>
        <dbReference type="ChEBI" id="CHEBI:30013"/>
        <dbReference type="ChEBI" id="CHEBI:30616"/>
        <dbReference type="ChEBI" id="CHEBI:61977"/>
        <dbReference type="ChEBI" id="CHEBI:456216"/>
        <dbReference type="EC" id="2.7.11.1"/>
    </reaction>
</comment>
<evidence type="ECO:0000313" key="15">
    <source>
        <dbReference type="EMBL" id="KAG6793920.1"/>
    </source>
</evidence>
<dbReference type="Pfam" id="PF00069">
    <property type="entry name" value="Pkinase"/>
    <property type="match status" value="1"/>
</dbReference>
<evidence type="ECO:0000256" key="6">
    <source>
        <dbReference type="ARBA" id="ARBA00022777"/>
    </source>
</evidence>
<dbReference type="InterPro" id="IPR008271">
    <property type="entry name" value="Ser/Thr_kinase_AS"/>
</dbReference>
<organism evidence="15 16">
    <name type="scientific">Populus tomentosa</name>
    <name type="common">Chinese white poplar</name>
    <dbReference type="NCBI Taxonomy" id="118781"/>
    <lineage>
        <taxon>Eukaryota</taxon>
        <taxon>Viridiplantae</taxon>
        <taxon>Streptophyta</taxon>
        <taxon>Embryophyta</taxon>
        <taxon>Tracheophyta</taxon>
        <taxon>Spermatophyta</taxon>
        <taxon>Magnoliopsida</taxon>
        <taxon>eudicotyledons</taxon>
        <taxon>Gunneridae</taxon>
        <taxon>Pentapetalae</taxon>
        <taxon>rosids</taxon>
        <taxon>fabids</taxon>
        <taxon>Malpighiales</taxon>
        <taxon>Salicaceae</taxon>
        <taxon>Saliceae</taxon>
        <taxon>Populus</taxon>
    </lineage>
</organism>
<dbReference type="EMBL" id="JAAWWB010000001">
    <property type="protein sequence ID" value="KAG6793920.1"/>
    <property type="molecule type" value="Genomic_DNA"/>
</dbReference>
<evidence type="ECO:0000256" key="8">
    <source>
        <dbReference type="ARBA" id="ARBA00023157"/>
    </source>
</evidence>
<dbReference type="InterPro" id="IPR000719">
    <property type="entry name" value="Prot_kinase_dom"/>
</dbReference>
<dbReference type="OrthoDB" id="780437at2759"/>
<dbReference type="PROSITE" id="PS50011">
    <property type="entry name" value="PROTEIN_KINASE_DOM"/>
    <property type="match status" value="1"/>
</dbReference>
<reference evidence="15" key="1">
    <citation type="journal article" date="2020" name="bioRxiv">
        <title>Hybrid origin of Populus tomentosa Carr. identified through genome sequencing and phylogenomic analysis.</title>
        <authorList>
            <person name="An X."/>
            <person name="Gao K."/>
            <person name="Chen Z."/>
            <person name="Li J."/>
            <person name="Yang X."/>
            <person name="Yang X."/>
            <person name="Zhou J."/>
            <person name="Guo T."/>
            <person name="Zhao T."/>
            <person name="Huang S."/>
            <person name="Miao D."/>
            <person name="Khan W.U."/>
            <person name="Rao P."/>
            <person name="Ye M."/>
            <person name="Lei B."/>
            <person name="Liao W."/>
            <person name="Wang J."/>
            <person name="Ji L."/>
            <person name="Li Y."/>
            <person name="Guo B."/>
            <person name="Mustafa N.S."/>
            <person name="Li S."/>
            <person name="Yun Q."/>
            <person name="Keller S.R."/>
            <person name="Mao J."/>
            <person name="Zhang R."/>
            <person name="Strauss S.H."/>
        </authorList>
    </citation>
    <scope>NUCLEOTIDE SEQUENCE</scope>
    <source>
        <strain evidence="15">GM15</strain>
        <tissue evidence="15">Leaf</tissue>
    </source>
</reference>
<feature type="compositionally biased region" description="Basic and acidic residues" evidence="12">
    <location>
        <begin position="262"/>
        <end position="277"/>
    </location>
</feature>
<keyword evidence="13" id="KW-0472">Membrane</keyword>
<feature type="domain" description="Protein kinase" evidence="14">
    <location>
        <begin position="1"/>
        <end position="263"/>
    </location>
</feature>
<comment type="catalytic activity">
    <reaction evidence="11">
        <text>L-seryl-[protein] + ATP = O-phospho-L-seryl-[protein] + ADP + H(+)</text>
        <dbReference type="Rhea" id="RHEA:17989"/>
        <dbReference type="Rhea" id="RHEA-COMP:9863"/>
        <dbReference type="Rhea" id="RHEA-COMP:11604"/>
        <dbReference type="ChEBI" id="CHEBI:15378"/>
        <dbReference type="ChEBI" id="CHEBI:29999"/>
        <dbReference type="ChEBI" id="CHEBI:30616"/>
        <dbReference type="ChEBI" id="CHEBI:83421"/>
        <dbReference type="ChEBI" id="CHEBI:456216"/>
        <dbReference type="EC" id="2.7.11.1"/>
    </reaction>
</comment>
<keyword evidence="5" id="KW-0547">Nucleotide-binding</keyword>
<keyword evidence="13" id="KW-1133">Transmembrane helix</keyword>
<keyword evidence="13" id="KW-0812">Transmembrane</keyword>
<dbReference type="FunFam" id="1.10.510.10:FF:000060">
    <property type="entry name" value="G-type lectin S-receptor-like serine/threonine-protein kinase"/>
    <property type="match status" value="1"/>
</dbReference>
<dbReference type="GO" id="GO:0004674">
    <property type="term" value="F:protein serine/threonine kinase activity"/>
    <property type="evidence" value="ECO:0007669"/>
    <property type="project" value="UniProtKB-KW"/>
</dbReference>
<protein>
    <recommendedName>
        <fullName evidence="1">non-specific serine/threonine protein kinase</fullName>
        <ecNumber evidence="1">2.7.11.1</ecNumber>
    </recommendedName>
</protein>
<dbReference type="Proteomes" id="UP000886885">
    <property type="component" value="Chromosome 1A"/>
</dbReference>
<dbReference type="GO" id="GO:0005524">
    <property type="term" value="F:ATP binding"/>
    <property type="evidence" value="ECO:0007669"/>
    <property type="project" value="UniProtKB-KW"/>
</dbReference>
<evidence type="ECO:0000256" key="5">
    <source>
        <dbReference type="ARBA" id="ARBA00022741"/>
    </source>
</evidence>
<keyword evidence="4" id="KW-0732">Signal</keyword>
<keyword evidence="3" id="KW-0808">Transferase</keyword>
<feature type="transmembrane region" description="Helical" evidence="13">
    <location>
        <begin position="41"/>
        <end position="65"/>
    </location>
</feature>
<evidence type="ECO:0000256" key="3">
    <source>
        <dbReference type="ARBA" id="ARBA00022679"/>
    </source>
</evidence>
<evidence type="ECO:0000256" key="10">
    <source>
        <dbReference type="ARBA" id="ARBA00047899"/>
    </source>
</evidence>
<dbReference type="PANTHER" id="PTHR27002">
    <property type="entry name" value="RECEPTOR-LIKE SERINE/THREONINE-PROTEIN KINASE SD1-8"/>
    <property type="match status" value="1"/>
</dbReference>
<keyword evidence="8" id="KW-1015">Disulfide bond</keyword>
<accession>A0A8X8DL36</accession>